<organism evidence="2 3">
    <name type="scientific">Bacteroides xylanisolvens</name>
    <dbReference type="NCBI Taxonomy" id="371601"/>
    <lineage>
        <taxon>Bacteria</taxon>
        <taxon>Pseudomonadati</taxon>
        <taxon>Bacteroidota</taxon>
        <taxon>Bacteroidia</taxon>
        <taxon>Bacteroidales</taxon>
        <taxon>Bacteroidaceae</taxon>
        <taxon>Bacteroides</taxon>
    </lineage>
</organism>
<comment type="caution">
    <text evidence="2">The sequence shown here is derived from an EMBL/GenBank/DDBJ whole genome shotgun (WGS) entry which is preliminary data.</text>
</comment>
<name>A0AAW4T769_9BACE</name>
<reference evidence="2" key="1">
    <citation type="submission" date="2023-08" db="EMBL/GenBank/DDBJ databases">
        <title>Mucin Metabolism Genes Underlie the Key Renovations of Bacteroides xylanisolvens Genomes in Captive Great Apes.</title>
        <authorList>
            <person name="Nishida A.H."/>
        </authorList>
    </citation>
    <scope>NUCLEOTIDE SEQUENCE</scope>
    <source>
        <strain evidence="2">P13.H9</strain>
    </source>
</reference>
<feature type="chain" id="PRO_5043946900" description="DUF4141 domain-containing protein" evidence="1">
    <location>
        <begin position="21"/>
        <end position="237"/>
    </location>
</feature>
<dbReference type="EMBL" id="JAIWYE010000037">
    <property type="protein sequence ID" value="MCA4706163.1"/>
    <property type="molecule type" value="Genomic_DNA"/>
</dbReference>
<sequence length="237" mass="27458">MARIFIVIMLICVSIGKAQAQNDPVLAGMIYMYTEKAEKELKNQEKVMLMQTTGHIWTKEEVEATTDLQREFNNYLNSFRSIISYAAQIYGFYHEIDRLIDNMGGFTKQLEAHPSNALAVALSTKRNKIYRELIMNSVEIVNDIRHVCLANNKMTEKERVEIVFGIRPKLKVMNKKLQRLTIAVKYTSMGDIWNEIQGGAQPPKADKASIVSTCYQRWKQYGKKVKPSRFKKYEYLE</sequence>
<dbReference type="AlphaFoldDB" id="A0AAW4T769"/>
<evidence type="ECO:0000313" key="2">
    <source>
        <dbReference type="EMBL" id="MCA4706163.1"/>
    </source>
</evidence>
<dbReference type="Proteomes" id="UP001198461">
    <property type="component" value="Unassembled WGS sequence"/>
</dbReference>
<gene>
    <name evidence="2" type="ORF">LD004_21400</name>
</gene>
<evidence type="ECO:0000313" key="3">
    <source>
        <dbReference type="Proteomes" id="UP001198461"/>
    </source>
</evidence>
<evidence type="ECO:0000256" key="1">
    <source>
        <dbReference type="SAM" id="SignalP"/>
    </source>
</evidence>
<keyword evidence="1" id="KW-0732">Signal</keyword>
<feature type="signal peptide" evidence="1">
    <location>
        <begin position="1"/>
        <end position="20"/>
    </location>
</feature>
<proteinExistence type="predicted"/>
<evidence type="ECO:0008006" key="4">
    <source>
        <dbReference type="Google" id="ProtNLM"/>
    </source>
</evidence>
<accession>A0AAW4T769</accession>
<protein>
    <recommendedName>
        <fullName evidence="4">DUF4141 domain-containing protein</fullName>
    </recommendedName>
</protein>
<dbReference type="RefSeq" id="WP_225451171.1">
    <property type="nucleotide sequence ID" value="NZ_JAIWXB010000037.1"/>
</dbReference>